<dbReference type="Proteomes" id="UP001365128">
    <property type="component" value="Unassembled WGS sequence"/>
</dbReference>
<sequence>DIPQLWCRKWTPIELRPPPRPSGRPLQEQLEEISSANGKTPGLSREEMANVGELIGKMLRIDPSERASAAELLEDPWFRDAQC</sequence>
<dbReference type="SUPFAM" id="SSF56112">
    <property type="entry name" value="Protein kinase-like (PK-like)"/>
    <property type="match status" value="1"/>
</dbReference>
<keyword evidence="3" id="KW-1185">Reference proteome</keyword>
<feature type="non-terminal residue" evidence="2">
    <location>
        <position position="1"/>
    </location>
</feature>
<name>A0ABR1L4G7_9PEZI</name>
<evidence type="ECO:0008006" key="4">
    <source>
        <dbReference type="Google" id="ProtNLM"/>
    </source>
</evidence>
<evidence type="ECO:0000313" key="2">
    <source>
        <dbReference type="EMBL" id="KAK7530128.1"/>
    </source>
</evidence>
<gene>
    <name evidence="2" type="ORF">IWX46DRAFT_535206</name>
</gene>
<reference evidence="2 3" key="1">
    <citation type="submission" date="2024-04" db="EMBL/GenBank/DDBJ databases">
        <title>Phyllosticta paracitricarpa is synonymous to the EU quarantine fungus P. citricarpa based on phylogenomic analyses.</title>
        <authorList>
            <consortium name="Lawrence Berkeley National Laboratory"/>
            <person name="Van Ingen-Buijs V.A."/>
            <person name="Van Westerhoven A.C."/>
            <person name="Haridas S."/>
            <person name="Skiadas P."/>
            <person name="Martin F."/>
            <person name="Groenewald J.Z."/>
            <person name="Crous P.W."/>
            <person name="Seidl M.F."/>
        </authorList>
    </citation>
    <scope>NUCLEOTIDE SEQUENCE [LARGE SCALE GENOMIC DNA]</scope>
    <source>
        <strain evidence="2 3">CBS 122670</strain>
    </source>
</reference>
<dbReference type="InterPro" id="IPR011009">
    <property type="entry name" value="Kinase-like_dom_sf"/>
</dbReference>
<dbReference type="EMBL" id="JBBPDW010000064">
    <property type="protein sequence ID" value="KAK7530128.1"/>
    <property type="molecule type" value="Genomic_DNA"/>
</dbReference>
<proteinExistence type="predicted"/>
<evidence type="ECO:0000256" key="1">
    <source>
        <dbReference type="SAM" id="MobiDB-lite"/>
    </source>
</evidence>
<evidence type="ECO:0000313" key="3">
    <source>
        <dbReference type="Proteomes" id="UP001365128"/>
    </source>
</evidence>
<protein>
    <recommendedName>
        <fullName evidence="4">Protein kinase domain-containing protein</fullName>
    </recommendedName>
</protein>
<organism evidence="2 3">
    <name type="scientific">Phyllosticta citricarpa</name>
    <dbReference type="NCBI Taxonomy" id="55181"/>
    <lineage>
        <taxon>Eukaryota</taxon>
        <taxon>Fungi</taxon>
        <taxon>Dikarya</taxon>
        <taxon>Ascomycota</taxon>
        <taxon>Pezizomycotina</taxon>
        <taxon>Dothideomycetes</taxon>
        <taxon>Dothideomycetes incertae sedis</taxon>
        <taxon>Botryosphaeriales</taxon>
        <taxon>Phyllostictaceae</taxon>
        <taxon>Phyllosticta</taxon>
    </lineage>
</organism>
<feature type="region of interest" description="Disordered" evidence="1">
    <location>
        <begin position="13"/>
        <end position="45"/>
    </location>
</feature>
<comment type="caution">
    <text evidence="2">The sequence shown here is derived from an EMBL/GenBank/DDBJ whole genome shotgun (WGS) entry which is preliminary data.</text>
</comment>
<dbReference type="Gene3D" id="1.10.510.10">
    <property type="entry name" value="Transferase(Phosphotransferase) domain 1"/>
    <property type="match status" value="1"/>
</dbReference>
<accession>A0ABR1L4G7</accession>